<keyword evidence="4 5" id="KW-0057">Aromatic amino acid biosynthesis</keyword>
<evidence type="ECO:0000256" key="4">
    <source>
        <dbReference type="ARBA" id="ARBA00023141"/>
    </source>
</evidence>
<comment type="pathway">
    <text evidence="5">Amino-acid biosynthesis; L-tryptophan biosynthesis; L-tryptophan from chorismate: step 2/5.</text>
</comment>
<keyword evidence="9" id="KW-1185">Reference proteome</keyword>
<keyword evidence="3 5" id="KW-0822">Tryptophan biosynthesis</keyword>
<feature type="binding site" evidence="5">
    <location>
        <position position="87"/>
    </location>
    <ligand>
        <name>5-phospho-alpha-D-ribose 1-diphosphate</name>
        <dbReference type="ChEBI" id="CHEBI:58017"/>
    </ligand>
</feature>
<dbReference type="InterPro" id="IPR017459">
    <property type="entry name" value="Glycosyl_Trfase_fam3_N_dom"/>
</dbReference>
<dbReference type="RefSeq" id="WP_307112364.1">
    <property type="nucleotide sequence ID" value="NZ_JAURUE010000003.1"/>
</dbReference>
<name>A0ABT9L7V7_9ACTN</name>
<comment type="caution">
    <text evidence="5">Lacks conserved residue(s) required for the propagation of feature annotation.</text>
</comment>
<comment type="cofactor">
    <cofactor evidence="5">
        <name>Mg(2+)</name>
        <dbReference type="ChEBI" id="CHEBI:18420"/>
    </cofactor>
    <text evidence="5">Binds 2 magnesium ions per monomer.</text>
</comment>
<protein>
    <recommendedName>
        <fullName evidence="5">Anthranilate phosphoribosyltransferase</fullName>
        <ecNumber evidence="5">2.4.2.18</ecNumber>
    </recommendedName>
</protein>
<feature type="binding site" evidence="5">
    <location>
        <position position="127"/>
    </location>
    <ligand>
        <name>5-phospho-alpha-D-ribose 1-diphosphate</name>
        <dbReference type="ChEBI" id="CHEBI:58017"/>
    </ligand>
</feature>
<dbReference type="InterPro" id="IPR000312">
    <property type="entry name" value="Glycosyl_Trfase_fam3"/>
</dbReference>
<dbReference type="InterPro" id="IPR036320">
    <property type="entry name" value="Glycosyl_Trfase_fam3_N_dom_sf"/>
</dbReference>
<dbReference type="SUPFAM" id="SSF47648">
    <property type="entry name" value="Nucleoside phosphorylase/phosphoribosyltransferase N-terminal domain"/>
    <property type="match status" value="1"/>
</dbReference>
<reference evidence="8 9" key="1">
    <citation type="submission" date="2023-07" db="EMBL/GenBank/DDBJ databases">
        <title>Sequencing the genomes of 1000 actinobacteria strains.</title>
        <authorList>
            <person name="Klenk H.-P."/>
        </authorList>
    </citation>
    <scope>NUCLEOTIDE SEQUENCE [LARGE SCALE GENOMIC DNA]</scope>
    <source>
        <strain evidence="8 9">DSM 41600</strain>
    </source>
</reference>
<dbReference type="Pfam" id="PF00591">
    <property type="entry name" value="Glycos_transf_3"/>
    <property type="match status" value="1"/>
</dbReference>
<evidence type="ECO:0000256" key="3">
    <source>
        <dbReference type="ARBA" id="ARBA00022822"/>
    </source>
</evidence>
<evidence type="ECO:0000256" key="2">
    <source>
        <dbReference type="ARBA" id="ARBA00022679"/>
    </source>
</evidence>
<evidence type="ECO:0000259" key="7">
    <source>
        <dbReference type="Pfam" id="PF02885"/>
    </source>
</evidence>
<keyword evidence="5" id="KW-0479">Metal-binding</keyword>
<dbReference type="EMBL" id="JAURUE010000003">
    <property type="protein sequence ID" value="MDP9616370.1"/>
    <property type="molecule type" value="Genomic_DNA"/>
</dbReference>
<feature type="binding site" evidence="5">
    <location>
        <position position="231"/>
    </location>
    <ligand>
        <name>Mg(2+)</name>
        <dbReference type="ChEBI" id="CHEBI:18420"/>
        <label>2</label>
    </ligand>
</feature>
<dbReference type="Gene3D" id="1.20.970.10">
    <property type="entry name" value="Transferase, Pyrimidine Nucleoside Phosphorylase, Chain C"/>
    <property type="match status" value="1"/>
</dbReference>
<feature type="binding site" evidence="5">
    <location>
        <position position="232"/>
    </location>
    <ligand>
        <name>Mg(2+)</name>
        <dbReference type="ChEBI" id="CHEBI:18420"/>
        <label>2</label>
    </ligand>
</feature>
<dbReference type="PANTHER" id="PTHR43285">
    <property type="entry name" value="ANTHRANILATE PHOSPHORIBOSYLTRANSFERASE"/>
    <property type="match status" value="1"/>
</dbReference>
<feature type="binding site" evidence="5">
    <location>
        <position position="99"/>
    </location>
    <ligand>
        <name>Mg(2+)</name>
        <dbReference type="ChEBI" id="CHEBI:18420"/>
        <label>1</label>
    </ligand>
</feature>
<organism evidence="8 9">
    <name type="scientific">Streptomyces demainii</name>
    <dbReference type="NCBI Taxonomy" id="588122"/>
    <lineage>
        <taxon>Bacteria</taxon>
        <taxon>Bacillati</taxon>
        <taxon>Actinomycetota</taxon>
        <taxon>Actinomycetes</taxon>
        <taxon>Kitasatosporales</taxon>
        <taxon>Streptomycetaceae</taxon>
        <taxon>Streptomyces</taxon>
    </lineage>
</organism>
<dbReference type="PANTHER" id="PTHR43285:SF2">
    <property type="entry name" value="ANTHRANILATE PHOSPHORIBOSYLTRANSFERASE"/>
    <property type="match status" value="1"/>
</dbReference>
<evidence type="ECO:0000313" key="8">
    <source>
        <dbReference type="EMBL" id="MDP9616370.1"/>
    </source>
</evidence>
<evidence type="ECO:0000256" key="5">
    <source>
        <dbReference type="HAMAP-Rule" id="MF_00211"/>
    </source>
</evidence>
<keyword evidence="5" id="KW-0028">Amino-acid biosynthesis</keyword>
<dbReference type="SUPFAM" id="SSF52418">
    <property type="entry name" value="Nucleoside phosphorylase/phosphoribosyltransferase catalytic domain"/>
    <property type="match status" value="1"/>
</dbReference>
<accession>A0ABT9L7V7</accession>
<feature type="binding site" evidence="5">
    <location>
        <begin position="90"/>
        <end position="91"/>
    </location>
    <ligand>
        <name>5-phospho-alpha-D-ribose 1-diphosphate</name>
        <dbReference type="ChEBI" id="CHEBI:58017"/>
    </ligand>
</feature>
<proteinExistence type="inferred from homology"/>
<dbReference type="GO" id="GO:0004048">
    <property type="term" value="F:anthranilate phosphoribosyltransferase activity"/>
    <property type="evidence" value="ECO:0007669"/>
    <property type="project" value="UniProtKB-EC"/>
</dbReference>
<sequence>MTAPGVRTWPHLLATLLRGEDLTADDTRWAMGEVMNDAHEPVSFAGFLVALRAKGETAAEISGLLDALMERVVPLPVDGADVVDIVGTGGDGAHTVNISTMAAIVTAAAGAPAVKNGGRSVSSRSGSADVLEALGIPLYLSPEQVAQCVTELGIAFTFAPAFHQGLRHASPVRRTLGVPTAINYLAPLTNPARPGAALVGCSNRQLAPVLASVLAERGASALVVRGHDGLDEITTAAPTDVWTTSRTGGVDHTSFDTLRFGLERPGPDALRGGDAAYNAAAVHTMLSGAPGATRDAVLVNAAGALAAHRGTVEAATSFEDAFADGLDRARAAVDSGAAATLLDRWVKLASALAEPR</sequence>
<dbReference type="NCBIfam" id="TIGR01245">
    <property type="entry name" value="trpD"/>
    <property type="match status" value="1"/>
</dbReference>
<comment type="similarity">
    <text evidence="5">Belongs to the anthranilate phosphoribosyltransferase family.</text>
</comment>
<evidence type="ECO:0000313" key="9">
    <source>
        <dbReference type="Proteomes" id="UP001234880"/>
    </source>
</evidence>
<dbReference type="EC" id="2.4.2.18" evidence="5"/>
<feature type="binding site" evidence="5">
    <location>
        <begin position="97"/>
        <end position="100"/>
    </location>
    <ligand>
        <name>5-phospho-alpha-D-ribose 1-diphosphate</name>
        <dbReference type="ChEBI" id="CHEBI:58017"/>
    </ligand>
</feature>
<dbReference type="InterPro" id="IPR035902">
    <property type="entry name" value="Nuc_phospho_transferase"/>
</dbReference>
<feature type="binding site" evidence="5">
    <location>
        <begin position="115"/>
        <end position="123"/>
    </location>
    <ligand>
        <name>5-phospho-alpha-D-ribose 1-diphosphate</name>
        <dbReference type="ChEBI" id="CHEBI:58017"/>
    </ligand>
</feature>
<dbReference type="HAMAP" id="MF_00211">
    <property type="entry name" value="TrpD"/>
    <property type="match status" value="1"/>
</dbReference>
<feature type="binding site" evidence="5">
    <location>
        <position position="87"/>
    </location>
    <ligand>
        <name>anthranilate</name>
        <dbReference type="ChEBI" id="CHEBI:16567"/>
        <label>1</label>
    </ligand>
</feature>
<dbReference type="InterPro" id="IPR005940">
    <property type="entry name" value="Anthranilate_Pribosyl_Tfrase"/>
</dbReference>
<feature type="binding site" evidence="5">
    <location>
        <position position="173"/>
    </location>
    <ligand>
        <name>anthranilate</name>
        <dbReference type="ChEBI" id="CHEBI:16567"/>
        <label>2</label>
    </ligand>
</feature>
<dbReference type="Proteomes" id="UP001234880">
    <property type="component" value="Unassembled WGS sequence"/>
</dbReference>
<evidence type="ECO:0000259" key="6">
    <source>
        <dbReference type="Pfam" id="PF00591"/>
    </source>
</evidence>
<comment type="caution">
    <text evidence="8">The sequence shown here is derived from an EMBL/GenBank/DDBJ whole genome shotgun (WGS) entry which is preliminary data.</text>
</comment>
<comment type="subunit">
    <text evidence="5">Homodimer.</text>
</comment>
<keyword evidence="1 5" id="KW-0328">Glycosyltransferase</keyword>
<gene>
    <name evidence="5" type="primary">trpD</name>
    <name evidence="8" type="ORF">JOF35_008728</name>
</gene>
<feature type="binding site" evidence="5">
    <location>
        <position position="95"/>
    </location>
    <ligand>
        <name>5-phospho-alpha-D-ribose 1-diphosphate</name>
        <dbReference type="ChEBI" id="CHEBI:58017"/>
    </ligand>
</feature>
<evidence type="ECO:0000256" key="1">
    <source>
        <dbReference type="ARBA" id="ARBA00022676"/>
    </source>
</evidence>
<feature type="domain" description="Glycosyl transferase family 3 N-terminal" evidence="7">
    <location>
        <begin position="11"/>
        <end position="71"/>
    </location>
</feature>
<dbReference type="Gene3D" id="3.40.1030.10">
    <property type="entry name" value="Nucleoside phosphorylase/phosphoribosyltransferase catalytic domain"/>
    <property type="match status" value="1"/>
</dbReference>
<comment type="catalytic activity">
    <reaction evidence="5">
        <text>N-(5-phospho-beta-D-ribosyl)anthranilate + diphosphate = 5-phospho-alpha-D-ribose 1-diphosphate + anthranilate</text>
        <dbReference type="Rhea" id="RHEA:11768"/>
        <dbReference type="ChEBI" id="CHEBI:16567"/>
        <dbReference type="ChEBI" id="CHEBI:18277"/>
        <dbReference type="ChEBI" id="CHEBI:33019"/>
        <dbReference type="ChEBI" id="CHEBI:58017"/>
        <dbReference type="EC" id="2.4.2.18"/>
    </reaction>
</comment>
<keyword evidence="2 5" id="KW-0808">Transferase</keyword>
<comment type="function">
    <text evidence="5">Catalyzes the transfer of the phosphoribosyl group of 5-phosphorylribose-1-pyrophosphate (PRPP) to anthranilate to yield N-(5'-phosphoribosyl)-anthranilate (PRA).</text>
</comment>
<feature type="domain" description="Glycosyl transferase family 3" evidence="6">
    <location>
        <begin position="81"/>
        <end position="338"/>
    </location>
</feature>
<dbReference type="Pfam" id="PF02885">
    <property type="entry name" value="Glycos_trans_3N"/>
    <property type="match status" value="1"/>
</dbReference>
<keyword evidence="5" id="KW-0460">Magnesium</keyword>
<feature type="binding site" evidence="5">
    <location>
        <position position="232"/>
    </location>
    <ligand>
        <name>Mg(2+)</name>
        <dbReference type="ChEBI" id="CHEBI:18420"/>
        <label>1</label>
    </ligand>
</feature>